<organism evidence="13 14">
    <name type="scientific">Oenococcus alcoholitolerans</name>
    <dbReference type="NCBI Taxonomy" id="931074"/>
    <lineage>
        <taxon>Bacteria</taxon>
        <taxon>Bacillati</taxon>
        <taxon>Bacillota</taxon>
        <taxon>Bacilli</taxon>
        <taxon>Lactobacillales</taxon>
        <taxon>Lactobacillaceae</taxon>
        <taxon>Oenococcus</taxon>
    </lineage>
</organism>
<evidence type="ECO:0000256" key="4">
    <source>
        <dbReference type="ARBA" id="ARBA00022475"/>
    </source>
</evidence>
<accession>A0ABR4XQC2</accession>
<dbReference type="InterPro" id="IPR002585">
    <property type="entry name" value="Cyt-d_ubiquinol_oxidase_su_1"/>
</dbReference>
<dbReference type="Proteomes" id="UP000030023">
    <property type="component" value="Unassembled WGS sequence"/>
</dbReference>
<keyword evidence="6 12" id="KW-0812">Transmembrane</keyword>
<dbReference type="PANTHER" id="PTHR30365:SF15">
    <property type="entry name" value="CYTOCHROME BD UBIQUINOL OXIDASE SUBUNIT 1"/>
    <property type="match status" value="1"/>
</dbReference>
<evidence type="ECO:0000256" key="2">
    <source>
        <dbReference type="ARBA" id="ARBA00009819"/>
    </source>
</evidence>
<evidence type="ECO:0000313" key="13">
    <source>
        <dbReference type="EMBL" id="KGO31660.1"/>
    </source>
</evidence>
<protein>
    <submittedName>
        <fullName evidence="13">Cytochrome D ubiquinol oxidase subunit I</fullName>
    </submittedName>
</protein>
<evidence type="ECO:0000256" key="1">
    <source>
        <dbReference type="ARBA" id="ARBA00004651"/>
    </source>
</evidence>
<keyword evidence="7" id="KW-0479">Metal-binding</keyword>
<feature type="transmembrane region" description="Helical" evidence="12">
    <location>
        <begin position="97"/>
        <end position="122"/>
    </location>
</feature>
<evidence type="ECO:0000256" key="12">
    <source>
        <dbReference type="SAM" id="Phobius"/>
    </source>
</evidence>
<feature type="transmembrane region" description="Helical" evidence="12">
    <location>
        <begin position="134"/>
        <end position="156"/>
    </location>
</feature>
<keyword evidence="5" id="KW-0349">Heme</keyword>
<keyword evidence="3" id="KW-0813">Transport</keyword>
<evidence type="ECO:0000256" key="5">
    <source>
        <dbReference type="ARBA" id="ARBA00022617"/>
    </source>
</evidence>
<feature type="transmembrane region" description="Helical" evidence="12">
    <location>
        <begin position="59"/>
        <end position="77"/>
    </location>
</feature>
<comment type="subcellular location">
    <subcellularLocation>
        <location evidence="1">Cell membrane</location>
        <topology evidence="1">Multi-pass membrane protein</topology>
    </subcellularLocation>
</comment>
<reference evidence="13 14" key="1">
    <citation type="journal article" date="2014" name="Antonie Van Leeuwenhoek">
        <title>Oenococcus alcoholitolerans sp. nov., a lactic acid bacteria isolated from cachaca and ethanol fermentation processes.</title>
        <authorList>
            <person name="Badotti F."/>
            <person name="Moreira A.P."/>
            <person name="Tonon L.A."/>
            <person name="de Lucena B.T."/>
            <person name="Gomes Fde C."/>
            <person name="Kruger R."/>
            <person name="Thompson C.C."/>
            <person name="de Morais M.A.Jr."/>
            <person name="Rosa C.A."/>
            <person name="Thompson F.L."/>
        </authorList>
    </citation>
    <scope>NUCLEOTIDE SEQUENCE [LARGE SCALE GENOMIC DNA]</scope>
    <source>
        <strain evidence="13 14">UFRJ-M7.2.18</strain>
    </source>
</reference>
<keyword evidence="10" id="KW-0408">Iron</keyword>
<name>A0ABR4XQC2_9LACO</name>
<keyword evidence="4" id="KW-1003">Cell membrane</keyword>
<keyword evidence="8" id="KW-0249">Electron transport</keyword>
<evidence type="ECO:0000256" key="10">
    <source>
        <dbReference type="ARBA" id="ARBA00023004"/>
    </source>
</evidence>
<dbReference type="Pfam" id="PF01654">
    <property type="entry name" value="Cyt_bd_oxida_I"/>
    <property type="match status" value="1"/>
</dbReference>
<evidence type="ECO:0000256" key="3">
    <source>
        <dbReference type="ARBA" id="ARBA00022448"/>
    </source>
</evidence>
<evidence type="ECO:0000256" key="6">
    <source>
        <dbReference type="ARBA" id="ARBA00022692"/>
    </source>
</evidence>
<dbReference type="PANTHER" id="PTHR30365">
    <property type="entry name" value="CYTOCHROME D UBIQUINOL OXIDASE"/>
    <property type="match status" value="1"/>
</dbReference>
<comment type="caution">
    <text evidence="13">The sequence shown here is derived from an EMBL/GenBank/DDBJ whole genome shotgun (WGS) entry which is preliminary data.</text>
</comment>
<feature type="transmembrane region" description="Helical" evidence="12">
    <location>
        <begin position="226"/>
        <end position="243"/>
    </location>
</feature>
<feature type="transmembrane region" description="Helical" evidence="12">
    <location>
        <begin position="192"/>
        <end position="214"/>
    </location>
</feature>
<dbReference type="EMBL" id="AXCV01000260">
    <property type="protein sequence ID" value="KGO31660.1"/>
    <property type="molecule type" value="Genomic_DNA"/>
</dbReference>
<evidence type="ECO:0000256" key="9">
    <source>
        <dbReference type="ARBA" id="ARBA00022989"/>
    </source>
</evidence>
<evidence type="ECO:0000256" key="7">
    <source>
        <dbReference type="ARBA" id="ARBA00022723"/>
    </source>
</evidence>
<keyword evidence="9 12" id="KW-1133">Transmembrane helix</keyword>
<comment type="similarity">
    <text evidence="2">Belongs to the cytochrome ubiquinol oxidase subunit 1 family.</text>
</comment>
<gene>
    <name evidence="13" type="ORF">Q757_05830</name>
</gene>
<proteinExistence type="inferred from homology"/>
<feature type="transmembrane region" description="Helical" evidence="12">
    <location>
        <begin position="22"/>
        <end position="47"/>
    </location>
</feature>
<evidence type="ECO:0000256" key="8">
    <source>
        <dbReference type="ARBA" id="ARBA00022982"/>
    </source>
</evidence>
<feature type="non-terminal residue" evidence="13">
    <location>
        <position position="318"/>
    </location>
</feature>
<keyword evidence="14" id="KW-1185">Reference proteome</keyword>
<keyword evidence="11 12" id="KW-0472">Membrane</keyword>
<sequence>MDFFTALNVLSLSRFQFAMTTLFHFLYVPLSIGFALIVAIMETTYAITKKDIYLKMTRFWSKFFLLSFAVGVVTGIIQEFQFGMNWSNYSRFMGDIFGAPLAIEALLAFFLESTLLGVWLFTWGKFKPIVHASFMWITWFGSTLSAFWILAANSFMQHPTGFMINRQTGHVRLTNFWSVLGNPQLWYEFPHVIFGAFTTAAVVVAGLAAFGLLLKQNHDFHVKSMKIGLSVALISSVLALGAGDLQTRYLIHEQPMKFAATEAIYKNTKSPASWTAFALIDTKDHRVNNSVEIPYMLSLLSYHRLTGAVKGMNQTNKE</sequence>
<evidence type="ECO:0000313" key="14">
    <source>
        <dbReference type="Proteomes" id="UP000030023"/>
    </source>
</evidence>
<evidence type="ECO:0000256" key="11">
    <source>
        <dbReference type="ARBA" id="ARBA00023136"/>
    </source>
</evidence>